<dbReference type="GO" id="GO:0008081">
    <property type="term" value="F:phosphoric diester hydrolase activity"/>
    <property type="evidence" value="ECO:0007669"/>
    <property type="project" value="InterPro"/>
</dbReference>
<dbReference type="AlphaFoldDB" id="A0A0B1S4S1"/>
<organism evidence="2 3">
    <name type="scientific">Oesophagostomum dentatum</name>
    <name type="common">Nodular worm</name>
    <dbReference type="NCBI Taxonomy" id="61180"/>
    <lineage>
        <taxon>Eukaryota</taxon>
        <taxon>Metazoa</taxon>
        <taxon>Ecdysozoa</taxon>
        <taxon>Nematoda</taxon>
        <taxon>Chromadorea</taxon>
        <taxon>Rhabditida</taxon>
        <taxon>Rhabditina</taxon>
        <taxon>Rhabditomorpha</taxon>
        <taxon>Strongyloidea</taxon>
        <taxon>Strongylidae</taxon>
        <taxon>Oesophagostomum</taxon>
    </lineage>
</organism>
<keyword evidence="3" id="KW-1185">Reference proteome</keyword>
<dbReference type="EMBL" id="KN610020">
    <property type="protein sequence ID" value="KHJ78190.1"/>
    <property type="molecule type" value="Genomic_DNA"/>
</dbReference>
<protein>
    <recommendedName>
        <fullName evidence="1">GP-PDE domain-containing protein</fullName>
    </recommendedName>
</protein>
<proteinExistence type="predicted"/>
<dbReference type="InterPro" id="IPR017946">
    <property type="entry name" value="PLC-like_Pdiesterase_TIM-brl"/>
</dbReference>
<evidence type="ECO:0000313" key="3">
    <source>
        <dbReference type="Proteomes" id="UP000053660"/>
    </source>
</evidence>
<dbReference type="OrthoDB" id="5814738at2759"/>
<dbReference type="Gene3D" id="3.20.20.190">
    <property type="entry name" value="Phosphatidylinositol (PI) phosphodiesterase"/>
    <property type="match status" value="1"/>
</dbReference>
<accession>A0A0B1S4S1</accession>
<dbReference type="SUPFAM" id="SSF51695">
    <property type="entry name" value="PLC-like phosphodiesterases"/>
    <property type="match status" value="1"/>
</dbReference>
<dbReference type="GO" id="GO:0006629">
    <property type="term" value="P:lipid metabolic process"/>
    <property type="evidence" value="ECO:0007669"/>
    <property type="project" value="InterPro"/>
</dbReference>
<evidence type="ECO:0000259" key="1">
    <source>
        <dbReference type="Pfam" id="PF03009"/>
    </source>
</evidence>
<gene>
    <name evidence="2" type="ORF">OESDEN_22190</name>
</gene>
<dbReference type="Pfam" id="PF03009">
    <property type="entry name" value="GDPD"/>
    <property type="match status" value="1"/>
</dbReference>
<name>A0A0B1S4S1_OESDE</name>
<evidence type="ECO:0000313" key="2">
    <source>
        <dbReference type="EMBL" id="KHJ78190.1"/>
    </source>
</evidence>
<reference evidence="2 3" key="1">
    <citation type="submission" date="2014-03" db="EMBL/GenBank/DDBJ databases">
        <title>Draft genome of the hookworm Oesophagostomum dentatum.</title>
        <authorList>
            <person name="Mitreva M."/>
        </authorList>
    </citation>
    <scope>NUCLEOTIDE SEQUENCE [LARGE SCALE GENOMIC DNA]</scope>
    <source>
        <strain evidence="2 3">OD-Hann</strain>
    </source>
</reference>
<dbReference type="Proteomes" id="UP000053660">
    <property type="component" value="Unassembled WGS sequence"/>
</dbReference>
<dbReference type="InterPro" id="IPR030395">
    <property type="entry name" value="GP_PDE_dom"/>
</dbReference>
<feature type="domain" description="GP-PDE" evidence="1">
    <location>
        <begin position="4"/>
        <end position="51"/>
    </location>
</feature>
<sequence length="84" mass="9591">MLLTNHVDISKTFVEEQKSRGVHVAVWTVNDIAEMHWMLEELSIPILTDNSAYVSKMAQLSALRKKNYEDQALQNVGSFVNIEN</sequence>